<dbReference type="PANTHER" id="PTHR43162:SF1">
    <property type="entry name" value="PRESTALK A DIFFERENTIATION PROTEIN A"/>
    <property type="match status" value="1"/>
</dbReference>
<evidence type="ECO:0000259" key="1">
    <source>
        <dbReference type="Pfam" id="PF05368"/>
    </source>
</evidence>
<sequence>MSAVLILVTGAGGTLARHVVRALTERGARVRAGSRTPAAVKGLPDGTEVVPLDLAGPHTFAPALEGVDKVFLYCEPRGIEAFTAAARDAGVSHLTVLSSASVIDGRPPANPIAAHHARVEEVVAASGLPCTFVRVGSLATSALNWAAQVRTGVVRGPYARSEAAPAHEADVAAVAAAALTGSGHTDRRYVVTGPESLTQRRQAEIVGAAVGRSVRYEEVPPDAAREALLAAMPPEFADTVLSYLAAGVDRPAPVEDTVLRVTGAPARTFAQWAAEHSADFR</sequence>
<gene>
    <name evidence="2" type="ORF">OHA22_42585</name>
</gene>
<protein>
    <submittedName>
        <fullName evidence="2">NAD(P)H-binding protein</fullName>
    </submittedName>
</protein>
<dbReference type="SUPFAM" id="SSF51735">
    <property type="entry name" value="NAD(P)-binding Rossmann-fold domains"/>
    <property type="match status" value="1"/>
</dbReference>
<dbReference type="InterPro" id="IPR008030">
    <property type="entry name" value="NmrA-like"/>
</dbReference>
<dbReference type="Pfam" id="PF05368">
    <property type="entry name" value="NmrA"/>
    <property type="match status" value="1"/>
</dbReference>
<reference evidence="2" key="1">
    <citation type="submission" date="2022-10" db="EMBL/GenBank/DDBJ databases">
        <title>The complete genomes of actinobacterial strains from the NBC collection.</title>
        <authorList>
            <person name="Joergensen T.S."/>
            <person name="Alvarez Arevalo M."/>
            <person name="Sterndorff E.B."/>
            <person name="Faurdal D."/>
            <person name="Vuksanovic O."/>
            <person name="Mourched A.-S."/>
            <person name="Charusanti P."/>
            <person name="Shaw S."/>
            <person name="Blin K."/>
            <person name="Weber T."/>
        </authorList>
    </citation>
    <scope>NUCLEOTIDE SEQUENCE</scope>
    <source>
        <strain evidence="2">NBC_00093</strain>
    </source>
</reference>
<dbReference type="PANTHER" id="PTHR43162">
    <property type="match status" value="1"/>
</dbReference>
<dbReference type="EMBL" id="CP108222">
    <property type="protein sequence ID" value="WTT21750.1"/>
    <property type="molecule type" value="Genomic_DNA"/>
</dbReference>
<evidence type="ECO:0000313" key="2">
    <source>
        <dbReference type="EMBL" id="WTT21750.1"/>
    </source>
</evidence>
<feature type="domain" description="NmrA-like" evidence="1">
    <location>
        <begin position="5"/>
        <end position="233"/>
    </location>
</feature>
<dbReference type="AlphaFoldDB" id="A0AAU2ADC8"/>
<dbReference type="InterPro" id="IPR051604">
    <property type="entry name" value="Ergot_Alk_Oxidoreductase"/>
</dbReference>
<name>A0AAU2ADC8_9ACTN</name>
<dbReference type="InterPro" id="IPR036291">
    <property type="entry name" value="NAD(P)-bd_dom_sf"/>
</dbReference>
<proteinExistence type="predicted"/>
<accession>A0AAU2ADC8</accession>
<dbReference type="Gene3D" id="3.40.50.720">
    <property type="entry name" value="NAD(P)-binding Rossmann-like Domain"/>
    <property type="match status" value="1"/>
</dbReference>
<organism evidence="2">
    <name type="scientific">Streptomyces sp. NBC_00093</name>
    <dbReference type="NCBI Taxonomy" id="2975649"/>
    <lineage>
        <taxon>Bacteria</taxon>
        <taxon>Bacillati</taxon>
        <taxon>Actinomycetota</taxon>
        <taxon>Actinomycetes</taxon>
        <taxon>Kitasatosporales</taxon>
        <taxon>Streptomycetaceae</taxon>
        <taxon>Streptomyces</taxon>
    </lineage>
</organism>